<evidence type="ECO:0000313" key="3">
    <source>
        <dbReference type="Proteomes" id="UP001519287"/>
    </source>
</evidence>
<dbReference type="EMBL" id="JAGGLB010000007">
    <property type="protein sequence ID" value="MBP1991014.1"/>
    <property type="molecule type" value="Genomic_DNA"/>
</dbReference>
<comment type="caution">
    <text evidence="2">The sequence shown here is derived from an EMBL/GenBank/DDBJ whole genome shotgun (WGS) entry which is preliminary data.</text>
</comment>
<evidence type="ECO:0000259" key="1">
    <source>
        <dbReference type="Pfam" id="PF04734"/>
    </source>
</evidence>
<keyword evidence="3" id="KW-1185">Reference proteome</keyword>
<feature type="domain" description="Neutral/alkaline non-lysosomal ceramidase N-terminal" evidence="1">
    <location>
        <begin position="5"/>
        <end position="235"/>
    </location>
</feature>
<sequence>MDHCFQVGIGKVDITPEADGYIAGSLYPRKTSLIKDPLFSKAMVISSGNVKVAIVSLDIISLFAEDVLKVKSEIEQSTGIAKANIVLCASHTHSGPYTDFVAVQLGASYLEKNHVHSEIVQQHLLYMNRLREAIVQSVIKANDNLEDCKLGVSNSEVEGLSHNRRLLKENNDCWNSWLLPLEERAKWPAEGPMDTKLFVMAAVKADGKVKALLYNYALHANNNPTEGSVSADYPGKVEQEVTGVLGAEVMTFYVAGACGNINPIVSSDDVGTRIGQEIIRSVAKLDFNADTVIKVESVEIDLPLRQMNEFQEEEIARKWPDGVDYFLSSYQLLKAKNIPSYKASLTGIRLGEIALITCPVELFVELGLYIKRKSPFAHTAIVTLTNGCLGYVPTLQAFEHGGYETFGSLYSFLTPHAGNEIVNHSLSILRNLNDVHGNVGL</sequence>
<accession>A0ABS4ITW5</accession>
<reference evidence="2 3" key="1">
    <citation type="submission" date="2021-03" db="EMBL/GenBank/DDBJ databases">
        <title>Genomic Encyclopedia of Type Strains, Phase IV (KMG-IV): sequencing the most valuable type-strain genomes for metagenomic binning, comparative biology and taxonomic classification.</title>
        <authorList>
            <person name="Goeker M."/>
        </authorList>
    </citation>
    <scope>NUCLEOTIDE SEQUENCE [LARGE SCALE GENOMIC DNA]</scope>
    <source>
        <strain evidence="2 3">DSM 26048</strain>
    </source>
</reference>
<proteinExistence type="predicted"/>
<gene>
    <name evidence="2" type="ORF">J2Z66_002621</name>
</gene>
<dbReference type="Pfam" id="PF04734">
    <property type="entry name" value="Ceramidase_alk"/>
    <property type="match status" value="1"/>
</dbReference>
<dbReference type="InterPro" id="IPR031329">
    <property type="entry name" value="NEUT/ALK_ceramidase_N"/>
</dbReference>
<dbReference type="Proteomes" id="UP001519287">
    <property type="component" value="Unassembled WGS sequence"/>
</dbReference>
<protein>
    <recommendedName>
        <fullName evidence="1">Neutral/alkaline non-lysosomal ceramidase N-terminal domain-containing protein</fullName>
    </recommendedName>
</protein>
<evidence type="ECO:0000313" key="2">
    <source>
        <dbReference type="EMBL" id="MBP1991014.1"/>
    </source>
</evidence>
<organism evidence="2 3">
    <name type="scientific">Paenibacillus eucommiae</name>
    <dbReference type="NCBI Taxonomy" id="1355755"/>
    <lineage>
        <taxon>Bacteria</taxon>
        <taxon>Bacillati</taxon>
        <taxon>Bacillota</taxon>
        <taxon>Bacilli</taxon>
        <taxon>Bacillales</taxon>
        <taxon>Paenibacillaceae</taxon>
        <taxon>Paenibacillus</taxon>
    </lineage>
</organism>
<name>A0ABS4ITW5_9BACL</name>
<dbReference type="RefSeq" id="WP_209971766.1">
    <property type="nucleotide sequence ID" value="NZ_JAGGLB010000007.1"/>
</dbReference>